<dbReference type="Pfam" id="PF02892">
    <property type="entry name" value="zf-BED"/>
    <property type="match status" value="1"/>
</dbReference>
<dbReference type="PANTHER" id="PTHR46481:SF9">
    <property type="entry name" value="ZINC FINGER BED DOMAIN-CONTAINING PROTEIN 1-LIKE"/>
    <property type="match status" value="1"/>
</dbReference>
<dbReference type="AlphaFoldDB" id="A0AAN9HG21"/>
<dbReference type="Proteomes" id="UP001364617">
    <property type="component" value="Unassembled WGS sequence"/>
</dbReference>
<evidence type="ECO:0000259" key="7">
    <source>
        <dbReference type="PROSITE" id="PS50808"/>
    </source>
</evidence>
<dbReference type="SUPFAM" id="SSF140996">
    <property type="entry name" value="Hermes dimerisation domain"/>
    <property type="match status" value="1"/>
</dbReference>
<comment type="caution">
    <text evidence="8">The sequence shown here is derived from an EMBL/GenBank/DDBJ whole genome shotgun (WGS) entry which is preliminary data.</text>
</comment>
<evidence type="ECO:0000256" key="2">
    <source>
        <dbReference type="ARBA" id="ARBA00022771"/>
    </source>
</evidence>
<dbReference type="InterPro" id="IPR003656">
    <property type="entry name" value="Znf_BED"/>
</dbReference>
<accession>A0AAN9HG21</accession>
<keyword evidence="9" id="KW-1185">Reference proteome</keyword>
<evidence type="ECO:0000313" key="9">
    <source>
        <dbReference type="Proteomes" id="UP001364617"/>
    </source>
</evidence>
<sequence length="340" mass="38733">MAERANLVAKPNVTSPIWAHFCFEPDEKGLPANLGEPICRICHKKIPVSHSNTSNLRTHLRIHHPTTFAALGSTTSASSEDRPTTSGQGRQLGIADSFAKGTKYQRDSHQCRTLTDSVTRLLVEEKLPFNLVEKPAFKAMLQAFDKHYVPPDRKYFSKKAVPEKYVKMKDSLTRELKDADHFSLTTDMWSSVNMMPYMSVTIHYLNTNWELKSRCLETSFMPESHTSDNLSEALRSALEEWYLDEKRLACVTSDNGANILAAVRKLGWGWLPCFGHNLHLAVTNSMKAEKERTARAMGLYRTLVTAFSHSWQKKQRLQKEQTELDLPQHSLVLICRSLVW</sequence>
<dbReference type="PROSITE" id="PS50808">
    <property type="entry name" value="ZF_BED"/>
    <property type="match status" value="1"/>
</dbReference>
<name>A0AAN9HG21_9TELE</name>
<evidence type="ECO:0000256" key="3">
    <source>
        <dbReference type="ARBA" id="ARBA00022833"/>
    </source>
</evidence>
<evidence type="ECO:0000256" key="6">
    <source>
        <dbReference type="PROSITE-ProRule" id="PRU00027"/>
    </source>
</evidence>
<evidence type="ECO:0000256" key="5">
    <source>
        <dbReference type="ARBA" id="ARBA00023163"/>
    </source>
</evidence>
<feature type="domain" description="BED-type" evidence="7">
    <location>
        <begin position="12"/>
        <end position="71"/>
    </location>
</feature>
<dbReference type="InterPro" id="IPR036236">
    <property type="entry name" value="Znf_C2H2_sf"/>
</dbReference>
<dbReference type="PANTHER" id="PTHR46481">
    <property type="entry name" value="ZINC FINGER BED DOMAIN-CONTAINING PROTEIN 4"/>
    <property type="match status" value="1"/>
</dbReference>
<organism evidence="8 9">
    <name type="scientific">Phoxinus phoxinus</name>
    <name type="common">Eurasian minnow</name>
    <dbReference type="NCBI Taxonomy" id="58324"/>
    <lineage>
        <taxon>Eukaryota</taxon>
        <taxon>Metazoa</taxon>
        <taxon>Chordata</taxon>
        <taxon>Craniata</taxon>
        <taxon>Vertebrata</taxon>
        <taxon>Euteleostomi</taxon>
        <taxon>Actinopterygii</taxon>
        <taxon>Neopterygii</taxon>
        <taxon>Teleostei</taxon>
        <taxon>Ostariophysi</taxon>
        <taxon>Cypriniformes</taxon>
        <taxon>Leuciscidae</taxon>
        <taxon>Phoxininae</taxon>
        <taxon>Phoxinus</taxon>
    </lineage>
</organism>
<evidence type="ECO:0000313" key="8">
    <source>
        <dbReference type="EMBL" id="KAK7177005.1"/>
    </source>
</evidence>
<dbReference type="SUPFAM" id="SSF53098">
    <property type="entry name" value="Ribonuclease H-like"/>
    <property type="match status" value="1"/>
</dbReference>
<dbReference type="EMBL" id="JAYKXH010000001">
    <property type="protein sequence ID" value="KAK7177005.1"/>
    <property type="molecule type" value="Genomic_DNA"/>
</dbReference>
<reference evidence="8 9" key="1">
    <citation type="submission" date="2024-02" db="EMBL/GenBank/DDBJ databases">
        <title>Chromosome-level genome assembly of the Eurasian Minnow (Phoxinus phoxinus).</title>
        <authorList>
            <person name="Oriowo T.O."/>
            <person name="Martin S."/>
            <person name="Stange M."/>
            <person name="Chrysostomakis Y."/>
            <person name="Brown T."/>
            <person name="Winkler S."/>
            <person name="Kukowka S."/>
            <person name="Myers E.W."/>
            <person name="Bohne A."/>
        </authorList>
    </citation>
    <scope>NUCLEOTIDE SEQUENCE [LARGE SCALE GENOMIC DNA]</scope>
    <source>
        <strain evidence="8">ZFMK-TIS-60720</strain>
        <tissue evidence="8">Whole Organism</tissue>
    </source>
</reference>
<proteinExistence type="predicted"/>
<keyword evidence="2 6" id="KW-0863">Zinc-finger</keyword>
<dbReference type="GO" id="GO:0008270">
    <property type="term" value="F:zinc ion binding"/>
    <property type="evidence" value="ECO:0007669"/>
    <property type="project" value="UniProtKB-KW"/>
</dbReference>
<keyword evidence="1" id="KW-0479">Metal-binding</keyword>
<keyword evidence="4" id="KW-0805">Transcription regulation</keyword>
<keyword evidence="3" id="KW-0862">Zinc</keyword>
<dbReference type="InterPro" id="IPR012337">
    <property type="entry name" value="RNaseH-like_sf"/>
</dbReference>
<evidence type="ECO:0000256" key="1">
    <source>
        <dbReference type="ARBA" id="ARBA00022723"/>
    </source>
</evidence>
<dbReference type="SUPFAM" id="SSF57667">
    <property type="entry name" value="beta-beta-alpha zinc fingers"/>
    <property type="match status" value="1"/>
</dbReference>
<gene>
    <name evidence="8" type="ORF">R3I93_001066</name>
</gene>
<dbReference type="GO" id="GO:0003677">
    <property type="term" value="F:DNA binding"/>
    <property type="evidence" value="ECO:0007669"/>
    <property type="project" value="InterPro"/>
</dbReference>
<dbReference type="InterPro" id="IPR052035">
    <property type="entry name" value="ZnF_BED_domain_contain"/>
</dbReference>
<keyword evidence="5" id="KW-0804">Transcription</keyword>
<evidence type="ECO:0000256" key="4">
    <source>
        <dbReference type="ARBA" id="ARBA00023015"/>
    </source>
</evidence>
<dbReference type="SMART" id="SM00614">
    <property type="entry name" value="ZnF_BED"/>
    <property type="match status" value="1"/>
</dbReference>
<protein>
    <recommendedName>
        <fullName evidence="7">BED-type domain-containing protein</fullName>
    </recommendedName>
</protein>